<dbReference type="STRING" id="1448315.A0A319DF76"/>
<keyword evidence="3" id="KW-1185">Reference proteome</keyword>
<dbReference type="Proteomes" id="UP000248340">
    <property type="component" value="Unassembled WGS sequence"/>
</dbReference>
<sequence length="146" mass="15849">MPPSTPNPRPSKPTPTPTPTPRSQSQPTPKPQPRRVVLPDAHFRHTPLASRIPGSNTSPRVGGGTRPPLPAKDIRQTKEYKAAARKWLSTIVALPVLMYTSYILYERTVGNQKPKRLVGGDGRAQQQGGLDEQSQGTSLGDGQGRE</sequence>
<proteinExistence type="predicted"/>
<reference evidence="2 3" key="1">
    <citation type="submission" date="2016-12" db="EMBL/GenBank/DDBJ databases">
        <title>The genomes of Aspergillus section Nigri reveals drivers in fungal speciation.</title>
        <authorList>
            <consortium name="DOE Joint Genome Institute"/>
            <person name="Vesth T.C."/>
            <person name="Nybo J."/>
            <person name="Theobald S."/>
            <person name="Brandl J."/>
            <person name="Frisvad J.C."/>
            <person name="Nielsen K.F."/>
            <person name="Lyhne E.K."/>
            <person name="Kogle M.E."/>
            <person name="Kuo A."/>
            <person name="Riley R."/>
            <person name="Clum A."/>
            <person name="Nolan M."/>
            <person name="Lipzen A."/>
            <person name="Salamov A."/>
            <person name="Henrissat B."/>
            <person name="Wiebenga A."/>
            <person name="De Vries R.P."/>
            <person name="Grigoriev I.V."/>
            <person name="Mortensen U.H."/>
            <person name="Andersen M.R."/>
            <person name="Baker S.E."/>
        </authorList>
    </citation>
    <scope>NUCLEOTIDE SEQUENCE [LARGE SCALE GENOMIC DNA]</scope>
    <source>
        <strain evidence="2 3">CBS 121591</strain>
    </source>
</reference>
<dbReference type="GeneID" id="37141492"/>
<feature type="region of interest" description="Disordered" evidence="1">
    <location>
        <begin position="109"/>
        <end position="146"/>
    </location>
</feature>
<dbReference type="OrthoDB" id="3784821at2759"/>
<feature type="region of interest" description="Disordered" evidence="1">
    <location>
        <begin position="1"/>
        <end position="75"/>
    </location>
</feature>
<dbReference type="EMBL" id="KZ821729">
    <property type="protein sequence ID" value="PYH78462.1"/>
    <property type="molecule type" value="Genomic_DNA"/>
</dbReference>
<evidence type="ECO:0000256" key="1">
    <source>
        <dbReference type="SAM" id="MobiDB-lite"/>
    </source>
</evidence>
<name>A0A319DF76_9EURO</name>
<feature type="compositionally biased region" description="Pro residues" evidence="1">
    <location>
        <begin position="1"/>
        <end position="20"/>
    </location>
</feature>
<gene>
    <name evidence="2" type="ORF">BO82DRAFT_394679</name>
</gene>
<organism evidence="2 3">
    <name type="scientific">Aspergillus uvarum CBS 121591</name>
    <dbReference type="NCBI Taxonomy" id="1448315"/>
    <lineage>
        <taxon>Eukaryota</taxon>
        <taxon>Fungi</taxon>
        <taxon>Dikarya</taxon>
        <taxon>Ascomycota</taxon>
        <taxon>Pezizomycotina</taxon>
        <taxon>Eurotiomycetes</taxon>
        <taxon>Eurotiomycetidae</taxon>
        <taxon>Eurotiales</taxon>
        <taxon>Aspergillaceae</taxon>
        <taxon>Aspergillus</taxon>
        <taxon>Aspergillus subgen. Circumdati</taxon>
    </lineage>
</organism>
<evidence type="ECO:0000313" key="2">
    <source>
        <dbReference type="EMBL" id="PYH78462.1"/>
    </source>
</evidence>
<dbReference type="RefSeq" id="XP_025488662.1">
    <property type="nucleotide sequence ID" value="XM_025638750.1"/>
</dbReference>
<accession>A0A319DF76</accession>
<dbReference type="VEuPathDB" id="FungiDB:BO82DRAFT_394679"/>
<dbReference type="AlphaFoldDB" id="A0A319DF76"/>
<feature type="compositionally biased region" description="Polar residues" evidence="1">
    <location>
        <begin position="124"/>
        <end position="138"/>
    </location>
</feature>
<protein>
    <submittedName>
        <fullName evidence="2">Uncharacterized protein</fullName>
    </submittedName>
</protein>
<evidence type="ECO:0000313" key="3">
    <source>
        <dbReference type="Proteomes" id="UP000248340"/>
    </source>
</evidence>